<dbReference type="AlphaFoldDB" id="A0A5N6PNN5"/>
<sequence length="224" mass="25523">MVQRGCNCVPWLYMHKVVELCYALQLQGVSAFRFDFSGNGESEGEFEFGNYHKEVDDLHAVIRYFTASHRVVSAIVGHSKGANDVILYASLHHNVKKVISLSSRYKMDRGIEEILGKDYLERAKRDGYVEFRTLSGTILRATYESILERLHTNMHEAGLKVDRSCSVLIVHGSVDEVIPLEDAFKFAKIIRNHKLRIIEGANHRYQKHRVELAAVVTAFIIFGL</sequence>
<keyword evidence="3" id="KW-1185">Reference proteome</keyword>
<dbReference type="Gene3D" id="3.40.50.1820">
    <property type="entry name" value="alpha/beta hydrolase"/>
    <property type="match status" value="1"/>
</dbReference>
<reference evidence="2 3" key="1">
    <citation type="submission" date="2019-05" db="EMBL/GenBank/DDBJ databases">
        <title>Mikania micrantha, genome provides insights into the molecular mechanism of rapid growth.</title>
        <authorList>
            <person name="Liu B."/>
        </authorList>
    </citation>
    <scope>NUCLEOTIDE SEQUENCE [LARGE SCALE GENOMIC DNA]</scope>
    <source>
        <strain evidence="2">NLD-2019</strain>
        <tissue evidence="2">Leaf</tissue>
    </source>
</reference>
<evidence type="ECO:0000259" key="1">
    <source>
        <dbReference type="Pfam" id="PF12146"/>
    </source>
</evidence>
<evidence type="ECO:0000313" key="2">
    <source>
        <dbReference type="EMBL" id="KAD6795202.1"/>
    </source>
</evidence>
<organism evidence="2 3">
    <name type="scientific">Mikania micrantha</name>
    <name type="common">bitter vine</name>
    <dbReference type="NCBI Taxonomy" id="192012"/>
    <lineage>
        <taxon>Eukaryota</taxon>
        <taxon>Viridiplantae</taxon>
        <taxon>Streptophyta</taxon>
        <taxon>Embryophyta</taxon>
        <taxon>Tracheophyta</taxon>
        <taxon>Spermatophyta</taxon>
        <taxon>Magnoliopsida</taxon>
        <taxon>eudicotyledons</taxon>
        <taxon>Gunneridae</taxon>
        <taxon>Pentapetalae</taxon>
        <taxon>asterids</taxon>
        <taxon>campanulids</taxon>
        <taxon>Asterales</taxon>
        <taxon>Asteraceae</taxon>
        <taxon>Asteroideae</taxon>
        <taxon>Heliantheae alliance</taxon>
        <taxon>Eupatorieae</taxon>
        <taxon>Mikania</taxon>
    </lineage>
</organism>
<dbReference type="Proteomes" id="UP000326396">
    <property type="component" value="Linkage Group LG11"/>
</dbReference>
<gene>
    <name evidence="2" type="ORF">E3N88_06098</name>
</gene>
<dbReference type="OrthoDB" id="9988524at2759"/>
<accession>A0A5N6PNN5</accession>
<proteinExistence type="predicted"/>
<dbReference type="SUPFAM" id="SSF53474">
    <property type="entry name" value="alpha/beta-Hydrolases"/>
    <property type="match status" value="1"/>
</dbReference>
<name>A0A5N6PNN5_9ASTR</name>
<comment type="caution">
    <text evidence="2">The sequence shown here is derived from an EMBL/GenBank/DDBJ whole genome shotgun (WGS) entry which is preliminary data.</text>
</comment>
<dbReference type="PANTHER" id="PTHR42886:SF82">
    <property type="entry name" value="FERULOYL ESTERASE"/>
    <property type="match status" value="1"/>
</dbReference>
<feature type="domain" description="Serine aminopeptidase S33" evidence="1">
    <location>
        <begin position="15"/>
        <end position="110"/>
    </location>
</feature>
<dbReference type="EMBL" id="SZYD01000003">
    <property type="protein sequence ID" value="KAD6795202.1"/>
    <property type="molecule type" value="Genomic_DNA"/>
</dbReference>
<dbReference type="PANTHER" id="PTHR42886">
    <property type="entry name" value="RE40534P-RELATED"/>
    <property type="match status" value="1"/>
</dbReference>
<dbReference type="Pfam" id="PF12146">
    <property type="entry name" value="Hydrolase_4"/>
    <property type="match status" value="1"/>
</dbReference>
<dbReference type="InterPro" id="IPR029058">
    <property type="entry name" value="AB_hydrolase_fold"/>
</dbReference>
<protein>
    <recommendedName>
        <fullName evidence="1">Serine aminopeptidase S33 domain-containing protein</fullName>
    </recommendedName>
</protein>
<dbReference type="InterPro" id="IPR022742">
    <property type="entry name" value="Hydrolase_4"/>
</dbReference>
<evidence type="ECO:0000313" key="3">
    <source>
        <dbReference type="Proteomes" id="UP000326396"/>
    </source>
</evidence>